<dbReference type="EMBL" id="KZ819297">
    <property type="protein sequence ID" value="PWN96800.1"/>
    <property type="molecule type" value="Genomic_DNA"/>
</dbReference>
<dbReference type="Proteomes" id="UP000245946">
    <property type="component" value="Unassembled WGS sequence"/>
</dbReference>
<reference evidence="4 5" key="1">
    <citation type="journal article" date="2018" name="Mol. Biol. Evol.">
        <title>Broad Genomic Sampling Reveals a Smut Pathogenic Ancestry of the Fungal Clade Ustilaginomycotina.</title>
        <authorList>
            <person name="Kijpornyongpan T."/>
            <person name="Mondo S.J."/>
            <person name="Barry K."/>
            <person name="Sandor L."/>
            <person name="Lee J."/>
            <person name="Lipzen A."/>
            <person name="Pangilinan J."/>
            <person name="LaButti K."/>
            <person name="Hainaut M."/>
            <person name="Henrissat B."/>
            <person name="Grigoriev I.V."/>
            <person name="Spatafora J.W."/>
            <person name="Aime M.C."/>
        </authorList>
    </citation>
    <scope>NUCLEOTIDE SEQUENCE [LARGE SCALE GENOMIC DNA]</scope>
    <source>
        <strain evidence="4 5">MCA 4186</strain>
    </source>
</reference>
<evidence type="ECO:0000256" key="1">
    <source>
        <dbReference type="ARBA" id="ARBA00023242"/>
    </source>
</evidence>
<dbReference type="InterPro" id="IPR003105">
    <property type="entry name" value="SRA_YDG"/>
</dbReference>
<proteinExistence type="predicted"/>
<dbReference type="InterPro" id="IPR015947">
    <property type="entry name" value="PUA-like_sf"/>
</dbReference>
<sequence length="162" mass="17298">QDCSTDAVHAPPVAGIAGSAEAGCFSIVLSGGQAGSYADDADLGESFTYTGSGGCLLRGTSAQPKNLRTAPQTYDQTFNDVPNAALKRSAETKKPVRVVRGYKNSTKWAPVEGYVYSGLYRVERAWMAQGLSGFKICRYALKRIRGQAPLPVFDDKEALLAL</sequence>
<dbReference type="GO" id="GO:0016567">
    <property type="term" value="P:protein ubiquitination"/>
    <property type="evidence" value="ECO:0007669"/>
    <property type="project" value="TreeGrafter"/>
</dbReference>
<gene>
    <name evidence="4" type="ORF">FA09DRAFT_299401</name>
</gene>
<feature type="non-terminal residue" evidence="4">
    <location>
        <position position="1"/>
    </location>
</feature>
<dbReference type="SMART" id="SM00466">
    <property type="entry name" value="SRA"/>
    <property type="match status" value="1"/>
</dbReference>
<dbReference type="InterPro" id="IPR045134">
    <property type="entry name" value="UHRF1/2-like"/>
</dbReference>
<dbReference type="OrthoDB" id="2270193at2759"/>
<dbReference type="SUPFAM" id="SSF88697">
    <property type="entry name" value="PUA domain-like"/>
    <property type="match status" value="1"/>
</dbReference>
<dbReference type="GO" id="GO:0005634">
    <property type="term" value="C:nucleus"/>
    <property type="evidence" value="ECO:0007669"/>
    <property type="project" value="UniProtKB-SubCell"/>
</dbReference>
<dbReference type="PANTHER" id="PTHR14140:SF27">
    <property type="entry name" value="OS04G0289800 PROTEIN"/>
    <property type="match status" value="1"/>
</dbReference>
<dbReference type="GO" id="GO:0044027">
    <property type="term" value="P:negative regulation of gene expression via chromosomal CpG island methylation"/>
    <property type="evidence" value="ECO:0007669"/>
    <property type="project" value="TreeGrafter"/>
</dbReference>
<dbReference type="InterPro" id="IPR036987">
    <property type="entry name" value="SRA-YDG_sf"/>
</dbReference>
<feature type="domain" description="YDG" evidence="3">
    <location>
        <begin position="1"/>
        <end position="143"/>
    </location>
</feature>
<dbReference type="STRING" id="58919.A0A316Z4W9"/>
<dbReference type="AlphaFoldDB" id="A0A316Z4W9"/>
<dbReference type="RefSeq" id="XP_025597079.1">
    <property type="nucleotide sequence ID" value="XM_025740281.1"/>
</dbReference>
<dbReference type="PROSITE" id="PS51015">
    <property type="entry name" value="YDG"/>
    <property type="match status" value="1"/>
</dbReference>
<keyword evidence="1 2" id="KW-0539">Nucleus</keyword>
<accession>A0A316Z4W9</accession>
<dbReference type="PANTHER" id="PTHR14140">
    <property type="entry name" value="E3 UBIQUITIN-PROTEIN LIGASE UHRF-RELATED"/>
    <property type="match status" value="1"/>
</dbReference>
<dbReference type="Pfam" id="PF02182">
    <property type="entry name" value="SAD_SRA"/>
    <property type="match status" value="1"/>
</dbReference>
<organism evidence="4 5">
    <name type="scientific">Tilletiopsis washingtonensis</name>
    <dbReference type="NCBI Taxonomy" id="58919"/>
    <lineage>
        <taxon>Eukaryota</taxon>
        <taxon>Fungi</taxon>
        <taxon>Dikarya</taxon>
        <taxon>Basidiomycota</taxon>
        <taxon>Ustilaginomycotina</taxon>
        <taxon>Exobasidiomycetes</taxon>
        <taxon>Entylomatales</taxon>
        <taxon>Entylomatales incertae sedis</taxon>
        <taxon>Tilletiopsis</taxon>
    </lineage>
</organism>
<name>A0A316Z4W9_9BASI</name>
<protein>
    <submittedName>
        <fullName evidence="4">SRA-YDG</fullName>
    </submittedName>
</protein>
<evidence type="ECO:0000313" key="5">
    <source>
        <dbReference type="Proteomes" id="UP000245946"/>
    </source>
</evidence>
<dbReference type="GeneID" id="37267827"/>
<keyword evidence="5" id="KW-1185">Reference proteome</keyword>
<evidence type="ECO:0000259" key="3">
    <source>
        <dbReference type="PROSITE" id="PS51015"/>
    </source>
</evidence>
<dbReference type="Gene3D" id="2.30.280.10">
    <property type="entry name" value="SRA-YDG"/>
    <property type="match status" value="1"/>
</dbReference>
<evidence type="ECO:0000256" key="2">
    <source>
        <dbReference type="PROSITE-ProRule" id="PRU00358"/>
    </source>
</evidence>
<evidence type="ECO:0000313" key="4">
    <source>
        <dbReference type="EMBL" id="PWN96800.1"/>
    </source>
</evidence>
<comment type="subcellular location">
    <subcellularLocation>
        <location evidence="2">Nucleus</location>
    </subcellularLocation>
</comment>
<dbReference type="GO" id="GO:0061630">
    <property type="term" value="F:ubiquitin protein ligase activity"/>
    <property type="evidence" value="ECO:0007669"/>
    <property type="project" value="TreeGrafter"/>
</dbReference>